<name>A0ABP7QWQ0_9PSEU</name>
<comment type="caution">
    <text evidence="1">The sequence shown here is derived from an EMBL/GenBank/DDBJ whole genome shotgun (WGS) entry which is preliminary data.</text>
</comment>
<protein>
    <submittedName>
        <fullName evidence="1">Uncharacterized protein</fullName>
    </submittedName>
</protein>
<proteinExistence type="predicted"/>
<organism evidence="1 2">
    <name type="scientific">Allokutzneria multivorans</name>
    <dbReference type="NCBI Taxonomy" id="1142134"/>
    <lineage>
        <taxon>Bacteria</taxon>
        <taxon>Bacillati</taxon>
        <taxon>Actinomycetota</taxon>
        <taxon>Actinomycetes</taxon>
        <taxon>Pseudonocardiales</taxon>
        <taxon>Pseudonocardiaceae</taxon>
        <taxon>Allokutzneria</taxon>
    </lineage>
</organism>
<dbReference type="RefSeq" id="WP_344870784.1">
    <property type="nucleotide sequence ID" value="NZ_BAABAL010000004.1"/>
</dbReference>
<evidence type="ECO:0000313" key="1">
    <source>
        <dbReference type="EMBL" id="GAA3989203.1"/>
    </source>
</evidence>
<reference evidence="2" key="1">
    <citation type="journal article" date="2019" name="Int. J. Syst. Evol. Microbiol.">
        <title>The Global Catalogue of Microorganisms (GCM) 10K type strain sequencing project: providing services to taxonomists for standard genome sequencing and annotation.</title>
        <authorList>
            <consortium name="The Broad Institute Genomics Platform"/>
            <consortium name="The Broad Institute Genome Sequencing Center for Infectious Disease"/>
            <person name="Wu L."/>
            <person name="Ma J."/>
        </authorList>
    </citation>
    <scope>NUCLEOTIDE SEQUENCE [LARGE SCALE GENOMIC DNA]</scope>
    <source>
        <strain evidence="2">JCM 17342</strain>
    </source>
</reference>
<gene>
    <name evidence="1" type="ORF">GCM10022247_04650</name>
</gene>
<evidence type="ECO:0000313" key="2">
    <source>
        <dbReference type="Proteomes" id="UP001501747"/>
    </source>
</evidence>
<dbReference type="Proteomes" id="UP001501747">
    <property type="component" value="Unassembled WGS sequence"/>
</dbReference>
<keyword evidence="2" id="KW-1185">Reference proteome</keyword>
<sequence length="140" mass="15590">MGYYIVQPEVAGDFGDNTVLDFSVEPAVVTRLEYRFSDWLGDAVLECTPCFIVTEALAAAITEAGLTGVEFDELEVSLSPEGEELIEEPLPRWKWLRFTGKAHQEDLGVDEDFMLVVSERALAVLREHGLNNARVTEALQ</sequence>
<accession>A0ABP7QWQ0</accession>
<dbReference type="EMBL" id="BAABAL010000004">
    <property type="protein sequence ID" value="GAA3989203.1"/>
    <property type="molecule type" value="Genomic_DNA"/>
</dbReference>